<evidence type="ECO:0000313" key="1">
    <source>
        <dbReference type="EMBL" id="SHK95895.1"/>
    </source>
</evidence>
<proteinExistence type="predicted"/>
<accession>A0A1M6WQV1</accession>
<reference evidence="1 2" key="1">
    <citation type="submission" date="2016-11" db="EMBL/GenBank/DDBJ databases">
        <authorList>
            <person name="Jaros S."/>
            <person name="Januszkiewicz K."/>
            <person name="Wedrychowicz H."/>
        </authorList>
    </citation>
    <scope>NUCLEOTIDE SEQUENCE [LARGE SCALE GENOMIC DNA]</scope>
    <source>
        <strain evidence="1 2">KHT3</strain>
    </source>
</reference>
<dbReference type="Proteomes" id="UP000184130">
    <property type="component" value="Unassembled WGS sequence"/>
</dbReference>
<evidence type="ECO:0000313" key="2">
    <source>
        <dbReference type="Proteomes" id="UP000184130"/>
    </source>
</evidence>
<dbReference type="RefSeq" id="WP_073209736.1">
    <property type="nucleotide sequence ID" value="NZ_FRBD01000017.1"/>
</dbReference>
<dbReference type="AlphaFoldDB" id="A0A1M6WQV1"/>
<gene>
    <name evidence="1" type="ORF">SAMN05216463_11794</name>
</gene>
<sequence>MTDETKFGSFTLNDFQEIEPILCGYYGLDKIELSNAIYFAKEFLSYNPEKVVQFDPDNKIYLPLSPWHGNNESSDLGSITFPILCSQYSIEDDSLVAKVLSFVKNFFPIETVSDLDTEYWEYVTTVRPEMLKLYIAIHSGEHRYNQKCRVAFDKGGANVDTTRPWLQMELERYLDKYLGVKDVKEAEKELSVVYYGKLGPKLNKDEARIIWGTYHLLQQSDQFKSGGENVVSRLQSRLIADFLICCELREKHTVNEEHIRSRLNSYLKLFDSPEDFLAVSNYKLSPNNDSGRYY</sequence>
<dbReference type="EMBL" id="FRBD01000017">
    <property type="protein sequence ID" value="SHK95895.1"/>
    <property type="molecule type" value="Genomic_DNA"/>
</dbReference>
<name>A0A1M6WQV1_XYLRU</name>
<organism evidence="1 2">
    <name type="scientific">Xylanibacter ruminicola</name>
    <name type="common">Prevotella ruminicola</name>
    <dbReference type="NCBI Taxonomy" id="839"/>
    <lineage>
        <taxon>Bacteria</taxon>
        <taxon>Pseudomonadati</taxon>
        <taxon>Bacteroidota</taxon>
        <taxon>Bacteroidia</taxon>
        <taxon>Bacteroidales</taxon>
        <taxon>Prevotellaceae</taxon>
        <taxon>Xylanibacter</taxon>
    </lineage>
</organism>
<protein>
    <submittedName>
        <fullName evidence="1">Uncharacterized protein</fullName>
    </submittedName>
</protein>